<proteinExistence type="predicted"/>
<dbReference type="PROSITE" id="PS50005">
    <property type="entry name" value="TPR"/>
    <property type="match status" value="1"/>
</dbReference>
<gene>
    <name evidence="2" type="ORF">EW093_03540</name>
</gene>
<accession>A0A5C1Q9M5</accession>
<sequence length="357" mass="42809">MKKILLLIITVQYSIFSQDLLIKTSDNYNFSYESSVQNIEEIVTKCESFNNFINKELKLSRDIGLRDILVFKTKTSYNYYLQSIGVKEREDYILIQYSNNSSKLIIYLDDEDPNKSLNYHLILQYMAFYASDAPYWFTIGISTYYECSNRSNWIDLLQRTNNKENIFTTLLNSDRESIKPYHSWIVIDFLINSKDKGYNRLLWDTLSYIKYSDQENKELIINRNFSTYKLDKDLYAYLLEQKGYEEYMNIGIDQYQNKEFEKAIKNFLLALKLEENQYSPEYYLALCYSQLEDYNRSNSHFTLSLDKGAPKDVVYYSIGINYFKERNFKQAKKYLDEIEDKMYIKMAEEVLNEIRKY</sequence>
<dbReference type="KEGG" id="sper:EW093_03540"/>
<evidence type="ECO:0000313" key="2">
    <source>
        <dbReference type="EMBL" id="QEN03810.1"/>
    </source>
</evidence>
<keyword evidence="1" id="KW-0802">TPR repeat</keyword>
<name>A0A5C1Q9M5_9SPIO</name>
<organism evidence="2 3">
    <name type="scientific">Thiospirochaeta perfilievii</name>
    <dbReference type="NCBI Taxonomy" id="252967"/>
    <lineage>
        <taxon>Bacteria</taxon>
        <taxon>Pseudomonadati</taxon>
        <taxon>Spirochaetota</taxon>
        <taxon>Spirochaetia</taxon>
        <taxon>Spirochaetales</taxon>
        <taxon>Spirochaetaceae</taxon>
        <taxon>Thiospirochaeta</taxon>
    </lineage>
</organism>
<dbReference type="EMBL" id="CP035807">
    <property type="protein sequence ID" value="QEN03810.1"/>
    <property type="molecule type" value="Genomic_DNA"/>
</dbReference>
<dbReference type="InterPro" id="IPR019734">
    <property type="entry name" value="TPR_rpt"/>
</dbReference>
<dbReference type="AlphaFoldDB" id="A0A5C1Q9M5"/>
<keyword evidence="3" id="KW-1185">Reference proteome</keyword>
<dbReference type="SUPFAM" id="SSF48452">
    <property type="entry name" value="TPR-like"/>
    <property type="match status" value="1"/>
</dbReference>
<dbReference type="InterPro" id="IPR011990">
    <property type="entry name" value="TPR-like_helical_dom_sf"/>
</dbReference>
<feature type="repeat" description="TPR" evidence="1">
    <location>
        <begin position="244"/>
        <end position="277"/>
    </location>
</feature>
<dbReference type="RefSeq" id="WP_149567068.1">
    <property type="nucleotide sequence ID" value="NZ_CP035807.1"/>
</dbReference>
<dbReference type="Gene3D" id="1.25.40.10">
    <property type="entry name" value="Tetratricopeptide repeat domain"/>
    <property type="match status" value="1"/>
</dbReference>
<reference evidence="2 3" key="1">
    <citation type="submission" date="2019-02" db="EMBL/GenBank/DDBJ databases">
        <authorList>
            <person name="Fomenkov A."/>
            <person name="Dubinina G."/>
            <person name="Grabovich M."/>
            <person name="Vincze T."/>
            <person name="Roberts R.J."/>
        </authorList>
    </citation>
    <scope>NUCLEOTIDE SEQUENCE [LARGE SCALE GENOMIC DNA]</scope>
    <source>
        <strain evidence="2 3">P</strain>
    </source>
</reference>
<dbReference type="OrthoDB" id="359923at2"/>
<evidence type="ECO:0000256" key="1">
    <source>
        <dbReference type="PROSITE-ProRule" id="PRU00339"/>
    </source>
</evidence>
<reference evidence="2 3" key="2">
    <citation type="submission" date="2019-09" db="EMBL/GenBank/DDBJ databases">
        <title>Complete Genome Sequence and Methylome Analysis of free living Spirochaetas.</title>
        <authorList>
            <person name="Leshcheva N."/>
            <person name="Mikheeva N."/>
        </authorList>
    </citation>
    <scope>NUCLEOTIDE SEQUENCE [LARGE SCALE GENOMIC DNA]</scope>
    <source>
        <strain evidence="2 3">P</strain>
    </source>
</reference>
<dbReference type="Proteomes" id="UP000323824">
    <property type="component" value="Chromosome"/>
</dbReference>
<protein>
    <submittedName>
        <fullName evidence="2">Uncharacterized protein</fullName>
    </submittedName>
</protein>
<evidence type="ECO:0000313" key="3">
    <source>
        <dbReference type="Proteomes" id="UP000323824"/>
    </source>
</evidence>